<evidence type="ECO:0000256" key="6">
    <source>
        <dbReference type="SAM" id="SignalP"/>
    </source>
</evidence>
<feature type="chain" id="PRO_5042051415" evidence="6">
    <location>
        <begin position="23"/>
        <end position="116"/>
    </location>
</feature>
<comment type="caution">
    <text evidence="7">The sequence shown here is derived from an EMBL/GenBank/DDBJ whole genome shotgun (WGS) entry which is preliminary data.</text>
</comment>
<evidence type="ECO:0000313" key="7">
    <source>
        <dbReference type="EMBL" id="KAK2566108.1"/>
    </source>
</evidence>
<keyword evidence="3 5" id="KW-1133">Transmembrane helix</keyword>
<protein>
    <submittedName>
        <fullName evidence="7">Anion transporter 4</fullName>
    </submittedName>
</protein>
<keyword evidence="8" id="KW-1185">Reference proteome</keyword>
<dbReference type="Proteomes" id="UP001249851">
    <property type="component" value="Unassembled WGS sequence"/>
</dbReference>
<feature type="transmembrane region" description="Helical" evidence="5">
    <location>
        <begin position="59"/>
        <end position="78"/>
    </location>
</feature>
<feature type="transmembrane region" description="Helical" evidence="5">
    <location>
        <begin position="90"/>
        <end position="110"/>
    </location>
</feature>
<organism evidence="7 8">
    <name type="scientific">Acropora cervicornis</name>
    <name type="common">Staghorn coral</name>
    <dbReference type="NCBI Taxonomy" id="6130"/>
    <lineage>
        <taxon>Eukaryota</taxon>
        <taxon>Metazoa</taxon>
        <taxon>Cnidaria</taxon>
        <taxon>Anthozoa</taxon>
        <taxon>Hexacorallia</taxon>
        <taxon>Scleractinia</taxon>
        <taxon>Astrocoeniina</taxon>
        <taxon>Acroporidae</taxon>
        <taxon>Acropora</taxon>
    </lineage>
</organism>
<dbReference type="GO" id="GO:0015867">
    <property type="term" value="P:ATP transport"/>
    <property type="evidence" value="ECO:0007669"/>
    <property type="project" value="TreeGrafter"/>
</dbReference>
<feature type="signal peptide" evidence="6">
    <location>
        <begin position="1"/>
        <end position="22"/>
    </location>
</feature>
<evidence type="ECO:0000256" key="2">
    <source>
        <dbReference type="ARBA" id="ARBA00022692"/>
    </source>
</evidence>
<dbReference type="SUPFAM" id="SSF103473">
    <property type="entry name" value="MFS general substrate transporter"/>
    <property type="match status" value="1"/>
</dbReference>
<sequence length="116" mass="12325">MRFTVAMCGGAFFMVLINKSESSGQAMLCMMLSISCNALGNAGVLVLPQDMSPKFAGTLFGIMNSAGAFSGIVGTLITGHLLEKTHRWEYVFNLNAVLLISGALIFLLFATAKKIA</sequence>
<accession>A0AAD9QRL2</accession>
<dbReference type="PANTHER" id="PTHR11662:SF279">
    <property type="entry name" value="VOLTAGE-GATED PURINE NUCLEOTIDE UNIPORTER SLC17A9"/>
    <property type="match status" value="1"/>
</dbReference>
<evidence type="ECO:0000256" key="5">
    <source>
        <dbReference type="SAM" id="Phobius"/>
    </source>
</evidence>
<dbReference type="Gene3D" id="1.20.1250.20">
    <property type="entry name" value="MFS general substrate transporter like domains"/>
    <property type="match status" value="1"/>
</dbReference>
<reference evidence="7" key="1">
    <citation type="journal article" date="2023" name="G3 (Bethesda)">
        <title>Whole genome assembly and annotation of the endangered Caribbean coral Acropora cervicornis.</title>
        <authorList>
            <person name="Selwyn J.D."/>
            <person name="Vollmer S.V."/>
        </authorList>
    </citation>
    <scope>NUCLEOTIDE SEQUENCE</scope>
    <source>
        <strain evidence="7">K2</strain>
    </source>
</reference>
<dbReference type="GO" id="GO:0016020">
    <property type="term" value="C:membrane"/>
    <property type="evidence" value="ECO:0007669"/>
    <property type="project" value="UniProtKB-SubCell"/>
</dbReference>
<keyword evidence="2 5" id="KW-0812">Transmembrane</keyword>
<feature type="transmembrane region" description="Helical" evidence="5">
    <location>
        <begin position="24"/>
        <end position="47"/>
    </location>
</feature>
<dbReference type="EMBL" id="JARQWQ010000017">
    <property type="protein sequence ID" value="KAK2566108.1"/>
    <property type="molecule type" value="Genomic_DNA"/>
</dbReference>
<dbReference type="PANTHER" id="PTHR11662">
    <property type="entry name" value="SOLUTE CARRIER FAMILY 17"/>
    <property type="match status" value="1"/>
</dbReference>
<evidence type="ECO:0000256" key="1">
    <source>
        <dbReference type="ARBA" id="ARBA00004141"/>
    </source>
</evidence>
<evidence type="ECO:0000313" key="8">
    <source>
        <dbReference type="Proteomes" id="UP001249851"/>
    </source>
</evidence>
<keyword evidence="4 5" id="KW-0472">Membrane</keyword>
<keyword evidence="6" id="KW-0732">Signal</keyword>
<gene>
    <name evidence="7" type="ORF">P5673_009553</name>
</gene>
<comment type="subcellular location">
    <subcellularLocation>
        <location evidence="1">Membrane</location>
        <topology evidence="1">Multi-pass membrane protein</topology>
    </subcellularLocation>
</comment>
<proteinExistence type="predicted"/>
<evidence type="ECO:0000256" key="4">
    <source>
        <dbReference type="ARBA" id="ARBA00023136"/>
    </source>
</evidence>
<evidence type="ECO:0000256" key="3">
    <source>
        <dbReference type="ARBA" id="ARBA00022989"/>
    </source>
</evidence>
<dbReference type="InterPro" id="IPR050382">
    <property type="entry name" value="MFS_Na/Anion_cotransporter"/>
</dbReference>
<reference evidence="7" key="2">
    <citation type="journal article" date="2023" name="Science">
        <title>Genomic signatures of disease resistance in endangered staghorn corals.</title>
        <authorList>
            <person name="Vollmer S.V."/>
            <person name="Selwyn J.D."/>
            <person name="Despard B.A."/>
            <person name="Roesel C.L."/>
        </authorList>
    </citation>
    <scope>NUCLEOTIDE SEQUENCE</scope>
    <source>
        <strain evidence="7">K2</strain>
    </source>
</reference>
<dbReference type="InterPro" id="IPR036259">
    <property type="entry name" value="MFS_trans_sf"/>
</dbReference>
<name>A0AAD9QRL2_ACRCE</name>
<dbReference type="AlphaFoldDB" id="A0AAD9QRL2"/>